<evidence type="ECO:0000259" key="3">
    <source>
        <dbReference type="PROSITE" id="PS50158"/>
    </source>
</evidence>
<dbReference type="GO" id="GO:0003676">
    <property type="term" value="F:nucleic acid binding"/>
    <property type="evidence" value="ECO:0007669"/>
    <property type="project" value="InterPro"/>
</dbReference>
<evidence type="ECO:0000256" key="2">
    <source>
        <dbReference type="SAM" id="MobiDB-lite"/>
    </source>
</evidence>
<feature type="domain" description="CCHC-type" evidence="3">
    <location>
        <begin position="206"/>
        <end position="221"/>
    </location>
</feature>
<dbReference type="InterPro" id="IPR051714">
    <property type="entry name" value="Znf_CCHC_NABP"/>
</dbReference>
<keyword evidence="1" id="KW-0863">Zinc-finger</keyword>
<feature type="domain" description="CCHC-type" evidence="3">
    <location>
        <begin position="503"/>
        <end position="518"/>
    </location>
</feature>
<feature type="compositionally biased region" description="Basic and acidic residues" evidence="2">
    <location>
        <begin position="1"/>
        <end position="23"/>
    </location>
</feature>
<feature type="domain" description="CCHC-type" evidence="3">
    <location>
        <begin position="569"/>
        <end position="584"/>
    </location>
</feature>
<dbReference type="SUPFAM" id="SSF57756">
    <property type="entry name" value="Retrovirus zinc finger-like domains"/>
    <property type="match status" value="5"/>
</dbReference>
<sequence length="668" mass="73650">MPVRSPLDEKYALPHEERKDSKTDSVLGSVPPNGPTVPTVADQKRKTIKLNRMYGNTQVKTRKVKTGTRMALLKLRHPLKRAEHSNPHELYWLSYAFLDRCKICVLSGTDDAGNDWNPTGNADTGESSGVTMPEEVEGAIHCDGAADENGGDVCYDNAENAGNDWNPTGNDDTGESWGATVPEEVEGAALDEMTNKQTASGEQGACNHCGEIGHQARECPSRPPMVCFNCNEEGHGKGECTKERVVRPYLGTCVFCKTKGHHVDNCPTKPDDYIPPPKQCFVCQEEGHSSRDCPNKPPAVCYNCKQEGHIAADCSMTRIFHDVPDVEPTLAWEAIIEADKAKDPSAFRKAVRTYAKAVPDTTWVMLEESFRNPADAHTFNMHIIATAKELPVTRTYINLQGEQDQKFQINFSLSDQPKRGRQNEGWPESADENMERLKEAGIPMDRGVVQCRRCEELGHVAKDCTQEKLEDTEPKFPCLNCDEEGHRLRDCPKPRKVRGGGACRNCNEEGHKASECPNPRDLSNVECRKCGEMGHFSKECPNEKCKNCLEPGHIAKDCEQPRNPATIVCRNCEETGHFAKECPKPKDWSKVICSNCNQAGHGKGRCKEPIVEVIPTGDAGPIAIDTFDASAPTSGEGWESTTDNNAAAGNTLIPTEDTWEATPVTDGW</sequence>
<feature type="domain" description="CCHC-type" evidence="3">
    <location>
        <begin position="527"/>
        <end position="542"/>
    </location>
</feature>
<feature type="domain" description="CCHC-type" evidence="3">
    <location>
        <begin position="478"/>
        <end position="493"/>
    </location>
</feature>
<feature type="region of interest" description="Disordered" evidence="2">
    <location>
        <begin position="1"/>
        <end position="40"/>
    </location>
</feature>
<dbReference type="InterPro" id="IPR036875">
    <property type="entry name" value="Znf_CCHC_sf"/>
</dbReference>
<proteinExistence type="predicted"/>
<feature type="domain" description="CCHC-type" evidence="3">
    <location>
        <begin position="280"/>
        <end position="295"/>
    </location>
</feature>
<feature type="domain" description="CCHC-type" evidence="3">
    <location>
        <begin position="451"/>
        <end position="466"/>
    </location>
</feature>
<dbReference type="EMBL" id="JAPUFD010000001">
    <property type="protein sequence ID" value="MDI1485532.1"/>
    <property type="molecule type" value="Genomic_DNA"/>
</dbReference>
<name>A0AA43QFD0_9LECA</name>
<dbReference type="Pfam" id="PF00098">
    <property type="entry name" value="zf-CCHC"/>
    <property type="match status" value="9"/>
</dbReference>
<feature type="domain" description="CCHC-type" evidence="3">
    <location>
        <begin position="301"/>
        <end position="314"/>
    </location>
</feature>
<comment type="caution">
    <text evidence="4">The sequence shown here is derived from an EMBL/GenBank/DDBJ whole genome shotgun (WGS) entry which is preliminary data.</text>
</comment>
<dbReference type="PANTHER" id="PTHR23002">
    <property type="entry name" value="ZINC FINGER CCHC DOMAIN CONTAINING PROTEIN"/>
    <property type="match status" value="1"/>
</dbReference>
<organism evidence="4 5">
    <name type="scientific">Ramalina farinacea</name>
    <dbReference type="NCBI Taxonomy" id="258253"/>
    <lineage>
        <taxon>Eukaryota</taxon>
        <taxon>Fungi</taxon>
        <taxon>Dikarya</taxon>
        <taxon>Ascomycota</taxon>
        <taxon>Pezizomycotina</taxon>
        <taxon>Lecanoromycetes</taxon>
        <taxon>OSLEUM clade</taxon>
        <taxon>Lecanoromycetidae</taxon>
        <taxon>Lecanorales</taxon>
        <taxon>Lecanorineae</taxon>
        <taxon>Ramalinaceae</taxon>
        <taxon>Ramalina</taxon>
    </lineage>
</organism>
<dbReference type="Gene3D" id="4.10.60.10">
    <property type="entry name" value="Zinc finger, CCHC-type"/>
    <property type="match status" value="7"/>
</dbReference>
<feature type="domain" description="CCHC-type" evidence="3">
    <location>
        <begin position="227"/>
        <end position="242"/>
    </location>
</feature>
<dbReference type="Proteomes" id="UP001161017">
    <property type="component" value="Unassembled WGS sequence"/>
</dbReference>
<keyword evidence="1" id="KW-0479">Metal-binding</keyword>
<reference evidence="4" key="1">
    <citation type="journal article" date="2023" name="Genome Biol. Evol.">
        <title>First Whole Genome Sequence and Flow Cytometry Genome Size Data for the Lichen-Forming Fungus Ramalina farinacea (Ascomycota).</title>
        <authorList>
            <person name="Llewellyn T."/>
            <person name="Mian S."/>
            <person name="Hill R."/>
            <person name="Leitch I.J."/>
            <person name="Gaya E."/>
        </authorList>
    </citation>
    <scope>NUCLEOTIDE SEQUENCE</scope>
    <source>
        <strain evidence="4">LIQ254RAFAR</strain>
    </source>
</reference>
<keyword evidence="5" id="KW-1185">Reference proteome</keyword>
<dbReference type="SMART" id="SM00343">
    <property type="entry name" value="ZnF_C2HC"/>
    <property type="match status" value="12"/>
</dbReference>
<dbReference type="GO" id="GO:0008270">
    <property type="term" value="F:zinc ion binding"/>
    <property type="evidence" value="ECO:0007669"/>
    <property type="project" value="UniProtKB-KW"/>
</dbReference>
<dbReference type="PROSITE" id="PS50158">
    <property type="entry name" value="ZF_CCHC"/>
    <property type="match status" value="10"/>
</dbReference>
<evidence type="ECO:0000313" key="4">
    <source>
        <dbReference type="EMBL" id="MDI1485532.1"/>
    </source>
</evidence>
<evidence type="ECO:0000313" key="5">
    <source>
        <dbReference type="Proteomes" id="UP001161017"/>
    </source>
</evidence>
<protein>
    <recommendedName>
        <fullName evidence="3">CCHC-type domain-containing protein</fullName>
    </recommendedName>
</protein>
<feature type="region of interest" description="Disordered" evidence="2">
    <location>
        <begin position="158"/>
        <end position="178"/>
    </location>
</feature>
<gene>
    <name evidence="4" type="ORF">OHK93_000670</name>
</gene>
<keyword evidence="1" id="KW-0862">Zinc</keyword>
<accession>A0AA43QFD0</accession>
<evidence type="ECO:0000256" key="1">
    <source>
        <dbReference type="PROSITE-ProRule" id="PRU00047"/>
    </source>
</evidence>
<dbReference type="InterPro" id="IPR001878">
    <property type="entry name" value="Znf_CCHC"/>
</dbReference>
<feature type="domain" description="CCHC-type" evidence="3">
    <location>
        <begin position="544"/>
        <end position="560"/>
    </location>
</feature>
<dbReference type="AlphaFoldDB" id="A0AA43QFD0"/>